<reference evidence="1" key="1">
    <citation type="submission" date="2020-08" db="EMBL/GenBank/DDBJ databases">
        <title>Multicomponent nature underlies the extraordinary mechanical properties of spider dragline silk.</title>
        <authorList>
            <person name="Kono N."/>
            <person name="Nakamura H."/>
            <person name="Mori M."/>
            <person name="Yoshida Y."/>
            <person name="Ohtoshi R."/>
            <person name="Malay A.D."/>
            <person name="Moran D.A.P."/>
            <person name="Tomita M."/>
            <person name="Numata K."/>
            <person name="Arakawa K."/>
        </authorList>
    </citation>
    <scope>NUCLEOTIDE SEQUENCE</scope>
</reference>
<comment type="caution">
    <text evidence="1">The sequence shown here is derived from an EMBL/GenBank/DDBJ whole genome shotgun (WGS) entry which is preliminary data.</text>
</comment>
<accession>A0A8X6MA02</accession>
<evidence type="ECO:0000313" key="2">
    <source>
        <dbReference type="Proteomes" id="UP000887013"/>
    </source>
</evidence>
<organism evidence="1 2">
    <name type="scientific">Nephila pilipes</name>
    <name type="common">Giant wood spider</name>
    <name type="synonym">Nephila maculata</name>
    <dbReference type="NCBI Taxonomy" id="299642"/>
    <lineage>
        <taxon>Eukaryota</taxon>
        <taxon>Metazoa</taxon>
        <taxon>Ecdysozoa</taxon>
        <taxon>Arthropoda</taxon>
        <taxon>Chelicerata</taxon>
        <taxon>Arachnida</taxon>
        <taxon>Araneae</taxon>
        <taxon>Araneomorphae</taxon>
        <taxon>Entelegynae</taxon>
        <taxon>Araneoidea</taxon>
        <taxon>Nephilidae</taxon>
        <taxon>Nephila</taxon>
    </lineage>
</organism>
<name>A0A8X6MA02_NEPPI</name>
<gene>
    <name evidence="1" type="ORF">NPIL_26341</name>
</gene>
<dbReference type="AlphaFoldDB" id="A0A8X6MA02"/>
<dbReference type="EMBL" id="BMAW01042671">
    <property type="protein sequence ID" value="GFS35375.1"/>
    <property type="molecule type" value="Genomic_DNA"/>
</dbReference>
<dbReference type="Proteomes" id="UP000887013">
    <property type="component" value="Unassembled WGS sequence"/>
</dbReference>
<protein>
    <submittedName>
        <fullName evidence="1">Uncharacterized protein</fullName>
    </submittedName>
</protein>
<sequence>MSNGDRGITQEAIHSLINTLKAIQETTYSLICANDRPHLVPEITRYAGRLPQCCIQIRERLTDQRMKILILSNNFTEDAK</sequence>
<keyword evidence="2" id="KW-1185">Reference proteome</keyword>
<proteinExistence type="predicted"/>
<evidence type="ECO:0000313" key="1">
    <source>
        <dbReference type="EMBL" id="GFS35375.1"/>
    </source>
</evidence>